<comment type="caution">
    <text evidence="1">The sequence shown here is derived from an EMBL/GenBank/DDBJ whole genome shotgun (WGS) entry which is preliminary data.</text>
</comment>
<evidence type="ECO:0000313" key="2">
    <source>
        <dbReference type="Proteomes" id="UP000778578"/>
    </source>
</evidence>
<accession>A0ABS7QF99</accession>
<gene>
    <name evidence="1" type="ORF">K7862_26275</name>
</gene>
<keyword evidence="2" id="KW-1185">Reference proteome</keyword>
<dbReference type="Proteomes" id="UP000778578">
    <property type="component" value="Unassembled WGS sequence"/>
</dbReference>
<proteinExistence type="predicted"/>
<protein>
    <submittedName>
        <fullName evidence="1">DUF5959 family protein</fullName>
    </submittedName>
</protein>
<evidence type="ECO:0000313" key="1">
    <source>
        <dbReference type="EMBL" id="MBY8881115.1"/>
    </source>
</evidence>
<dbReference type="Pfam" id="PF19384">
    <property type="entry name" value="DUF5959"/>
    <property type="match status" value="1"/>
</dbReference>
<dbReference type="InterPro" id="IPR046003">
    <property type="entry name" value="DUF5959"/>
</dbReference>
<sequence>MAEGPIDLIRWEGDGSSVVVRITAEGGGDGLNGEFDVETPFVRGSLRTSMSLEDLRAWQQALDLLDTGHDIAWRADTRAPGLFVELAEDDDRCRVTVKDDATSPTTVTVTVPMTDAWFDDAYHRLDRAFEVLRPNEG</sequence>
<organism evidence="1 2">
    <name type="scientific">Actinacidiphila acidipaludis</name>
    <dbReference type="NCBI Taxonomy" id="2873382"/>
    <lineage>
        <taxon>Bacteria</taxon>
        <taxon>Bacillati</taxon>
        <taxon>Actinomycetota</taxon>
        <taxon>Actinomycetes</taxon>
        <taxon>Kitasatosporales</taxon>
        <taxon>Streptomycetaceae</taxon>
        <taxon>Actinacidiphila</taxon>
    </lineage>
</organism>
<dbReference type="EMBL" id="JAINZZ010000042">
    <property type="protein sequence ID" value="MBY8881115.1"/>
    <property type="molecule type" value="Genomic_DNA"/>
</dbReference>
<reference evidence="1 2" key="1">
    <citation type="submission" date="2021-08" db="EMBL/GenBank/DDBJ databases">
        <title>WGS of actinomycetes from Thailand.</title>
        <authorList>
            <person name="Thawai C."/>
        </authorList>
    </citation>
    <scope>NUCLEOTIDE SEQUENCE [LARGE SCALE GENOMIC DNA]</scope>
    <source>
        <strain evidence="1 2">PLK6-54</strain>
    </source>
</reference>
<name>A0ABS7QF99_9ACTN</name>